<protein>
    <submittedName>
        <fullName evidence="9">Cytochrome P450</fullName>
    </submittedName>
</protein>
<evidence type="ECO:0000256" key="1">
    <source>
        <dbReference type="ARBA" id="ARBA00001971"/>
    </source>
</evidence>
<comment type="caution">
    <text evidence="9">The sequence shown here is derived from an EMBL/GenBank/DDBJ whole genome shotgun (WGS) entry which is preliminary data.</text>
</comment>
<dbReference type="GO" id="GO:0020037">
    <property type="term" value="F:heme binding"/>
    <property type="evidence" value="ECO:0007669"/>
    <property type="project" value="InterPro"/>
</dbReference>
<dbReference type="Pfam" id="PF00067">
    <property type="entry name" value="p450"/>
    <property type="match status" value="1"/>
</dbReference>
<dbReference type="OrthoDB" id="2654261at2759"/>
<dbReference type="CDD" id="cd11065">
    <property type="entry name" value="CYP64-like"/>
    <property type="match status" value="1"/>
</dbReference>
<reference evidence="9" key="1">
    <citation type="journal article" date="2020" name="New Phytol.">
        <title>Comparative genomics reveals dynamic genome evolution in host specialist ectomycorrhizal fungi.</title>
        <authorList>
            <person name="Lofgren L.A."/>
            <person name="Nguyen N.H."/>
            <person name="Vilgalys R."/>
            <person name="Ruytinx J."/>
            <person name="Liao H.L."/>
            <person name="Branco S."/>
            <person name="Kuo A."/>
            <person name="LaButti K."/>
            <person name="Lipzen A."/>
            <person name="Andreopoulos W."/>
            <person name="Pangilinan J."/>
            <person name="Riley R."/>
            <person name="Hundley H."/>
            <person name="Na H."/>
            <person name="Barry K."/>
            <person name="Grigoriev I.V."/>
            <person name="Stajich J.E."/>
            <person name="Kennedy P.G."/>
        </authorList>
    </citation>
    <scope>NUCLEOTIDE SEQUENCE</scope>
    <source>
        <strain evidence="9">S12</strain>
    </source>
</reference>
<dbReference type="InterPro" id="IPR001128">
    <property type="entry name" value="Cyt_P450"/>
</dbReference>
<evidence type="ECO:0000313" key="10">
    <source>
        <dbReference type="Proteomes" id="UP000719766"/>
    </source>
</evidence>
<dbReference type="PANTHER" id="PTHR46300">
    <property type="entry name" value="P450, PUTATIVE (EUROFUNG)-RELATED-RELATED"/>
    <property type="match status" value="1"/>
</dbReference>
<keyword evidence="6" id="KW-0560">Oxidoreductase</keyword>
<gene>
    <name evidence="9" type="ORF">HD556DRAFT_1430581</name>
</gene>
<dbReference type="GO" id="GO:0005506">
    <property type="term" value="F:iron ion binding"/>
    <property type="evidence" value="ECO:0007669"/>
    <property type="project" value="InterPro"/>
</dbReference>
<dbReference type="PANTHER" id="PTHR46300:SF1">
    <property type="entry name" value="P450, PUTATIVE (EUROFUNG)-RELATED"/>
    <property type="match status" value="1"/>
</dbReference>
<comment type="cofactor">
    <cofactor evidence="1">
        <name>heme</name>
        <dbReference type="ChEBI" id="CHEBI:30413"/>
    </cofactor>
</comment>
<dbReference type="AlphaFoldDB" id="A0A9P7DPI4"/>
<accession>A0A9P7DPI4</accession>
<dbReference type="GO" id="GO:0016705">
    <property type="term" value="F:oxidoreductase activity, acting on paired donors, with incorporation or reduction of molecular oxygen"/>
    <property type="evidence" value="ECO:0007669"/>
    <property type="project" value="InterPro"/>
</dbReference>
<dbReference type="RefSeq" id="XP_041164118.1">
    <property type="nucleotide sequence ID" value="XM_041304922.1"/>
</dbReference>
<proteinExistence type="inferred from homology"/>
<dbReference type="GO" id="GO:0004497">
    <property type="term" value="F:monooxygenase activity"/>
    <property type="evidence" value="ECO:0007669"/>
    <property type="project" value="UniProtKB-KW"/>
</dbReference>
<dbReference type="EMBL" id="JABBWE010000010">
    <property type="protein sequence ID" value="KAG1799895.1"/>
    <property type="molecule type" value="Genomic_DNA"/>
</dbReference>
<evidence type="ECO:0000256" key="3">
    <source>
        <dbReference type="ARBA" id="ARBA00010617"/>
    </source>
</evidence>
<keyword evidence="10" id="KW-1185">Reference proteome</keyword>
<sequence>MAIIIAACTLIIILASIWIVKQQYQAARRLPLPPGPPGRWLLGNVMPKSYALFQFAKWTEQYGPVFSLKQGHRIFVVIGRHQAAVDIMEKQGANVADRPRSISVQETLSGGLRMHLEDSNERWRRMRRVLHANLQPKVAETYEPMQTRHAKNLVLDILNDPKNHQRHAMRYSASVIMSFAYGKITPASYTDPEVVSINMFSAHFGQAMKPGAYLVDAYPILHFVPGYRSQLNAWHKEELTFYDGQLDAVRRQMREGTARPSFARFILEHQKQYQLEDKGLGYLAGVIFGAGSDTTASAITIMMMAAATHTDMQARVQEELDNVMGHTQLPTFDDREMLLQVTVFMLESLRWRPVSIGGTKDIIWNNYLIPAGATVIGNHWAIANHPEVFPEPQTFNPQRWIDDAGRVHDDLLCPSQHLANRSVFVNMALILWAFRLSENPASKIDTLAFLDTANKTPTW</sequence>
<comment type="pathway">
    <text evidence="2">Secondary metabolite biosynthesis.</text>
</comment>
<evidence type="ECO:0000256" key="5">
    <source>
        <dbReference type="ARBA" id="ARBA00022723"/>
    </source>
</evidence>
<evidence type="ECO:0000256" key="8">
    <source>
        <dbReference type="ARBA" id="ARBA00023033"/>
    </source>
</evidence>
<dbReference type="InterPro" id="IPR002401">
    <property type="entry name" value="Cyt_P450_E_grp-I"/>
</dbReference>
<dbReference type="GeneID" id="64598686"/>
<name>A0A9P7DPI4_9AGAM</name>
<evidence type="ECO:0000313" key="9">
    <source>
        <dbReference type="EMBL" id="KAG1799895.1"/>
    </source>
</evidence>
<dbReference type="Proteomes" id="UP000719766">
    <property type="component" value="Unassembled WGS sequence"/>
</dbReference>
<keyword evidence="5" id="KW-0479">Metal-binding</keyword>
<evidence type="ECO:0000256" key="7">
    <source>
        <dbReference type="ARBA" id="ARBA00023004"/>
    </source>
</evidence>
<dbReference type="Gene3D" id="1.10.630.10">
    <property type="entry name" value="Cytochrome P450"/>
    <property type="match status" value="1"/>
</dbReference>
<dbReference type="SUPFAM" id="SSF48264">
    <property type="entry name" value="Cytochrome P450"/>
    <property type="match status" value="1"/>
</dbReference>
<dbReference type="InterPro" id="IPR050364">
    <property type="entry name" value="Cytochrome_P450_fung"/>
</dbReference>
<dbReference type="InterPro" id="IPR036396">
    <property type="entry name" value="Cyt_P450_sf"/>
</dbReference>
<keyword evidence="4" id="KW-0349">Heme</keyword>
<comment type="similarity">
    <text evidence="3">Belongs to the cytochrome P450 family.</text>
</comment>
<organism evidence="9 10">
    <name type="scientific">Suillus plorans</name>
    <dbReference type="NCBI Taxonomy" id="116603"/>
    <lineage>
        <taxon>Eukaryota</taxon>
        <taxon>Fungi</taxon>
        <taxon>Dikarya</taxon>
        <taxon>Basidiomycota</taxon>
        <taxon>Agaricomycotina</taxon>
        <taxon>Agaricomycetes</taxon>
        <taxon>Agaricomycetidae</taxon>
        <taxon>Boletales</taxon>
        <taxon>Suillineae</taxon>
        <taxon>Suillaceae</taxon>
        <taxon>Suillus</taxon>
    </lineage>
</organism>
<evidence type="ECO:0000256" key="2">
    <source>
        <dbReference type="ARBA" id="ARBA00005179"/>
    </source>
</evidence>
<keyword evidence="7" id="KW-0408">Iron</keyword>
<evidence type="ECO:0000256" key="4">
    <source>
        <dbReference type="ARBA" id="ARBA00022617"/>
    </source>
</evidence>
<keyword evidence="8" id="KW-0503">Monooxygenase</keyword>
<evidence type="ECO:0000256" key="6">
    <source>
        <dbReference type="ARBA" id="ARBA00023002"/>
    </source>
</evidence>
<dbReference type="PRINTS" id="PR00463">
    <property type="entry name" value="EP450I"/>
</dbReference>